<dbReference type="GO" id="GO:0016757">
    <property type="term" value="F:glycosyltransferase activity"/>
    <property type="evidence" value="ECO:0007669"/>
    <property type="project" value="InterPro"/>
</dbReference>
<organism evidence="4 5">
    <name type="scientific">Pontibacter oryzae</name>
    <dbReference type="NCBI Taxonomy" id="2304593"/>
    <lineage>
        <taxon>Bacteria</taxon>
        <taxon>Pseudomonadati</taxon>
        <taxon>Bacteroidota</taxon>
        <taxon>Cytophagia</taxon>
        <taxon>Cytophagales</taxon>
        <taxon>Hymenobacteraceae</taxon>
        <taxon>Pontibacter</taxon>
    </lineage>
</organism>
<keyword evidence="1 4" id="KW-0808">Transferase</keyword>
<comment type="caution">
    <text evidence="4">The sequence shown here is derived from an EMBL/GenBank/DDBJ whole genome shotgun (WGS) entry which is preliminary data.</text>
</comment>
<evidence type="ECO:0000256" key="1">
    <source>
        <dbReference type="ARBA" id="ARBA00022679"/>
    </source>
</evidence>
<name>A0A399SG09_9BACT</name>
<dbReference type="OrthoDB" id="9801609at2"/>
<reference evidence="5" key="1">
    <citation type="submission" date="2018-08" db="EMBL/GenBank/DDBJ databases">
        <title>Mucilaginibacter sp. MYSH2.</title>
        <authorList>
            <person name="Seo T."/>
        </authorList>
    </citation>
    <scope>NUCLEOTIDE SEQUENCE [LARGE SCALE GENOMIC DNA]</scope>
    <source>
        <strain evidence="5">KIRAN</strain>
    </source>
</reference>
<dbReference type="SUPFAM" id="SSF53756">
    <property type="entry name" value="UDP-Glycosyltransferase/glycogen phosphorylase"/>
    <property type="match status" value="1"/>
</dbReference>
<dbReference type="CDD" id="cd03809">
    <property type="entry name" value="GT4_MtfB-like"/>
    <property type="match status" value="1"/>
</dbReference>
<sequence>MLGASGIGTYLQNLIPSLAQAFDVRLLGNPEEVAKLNLPPSTKVIAPKTRIYTIKEQWELYKFAPTCDIFWSPHYNIPLLPVPAHKRVVTIHDTYHLAFQHTLSLAQRLYCNLLLWAGSRVSDKVITVSEFSKKELQKYLNLRPADVEVIHNGLDKEIFRQLDKVEAQTALKQSIPNLPEGKFILYVGNVKPHKNLSTLVKAFSGLLETLDEKYTLVIVGKKDGFITSDQNVFKLLQANHTLNQRVFFTGQVSEKQLQLLYNSASLFVFPSLYEGFGLPPLEAMACGCPVIVSETASMPEVCADAALYFPPSDASILEHRMHQALTNEILRSDLIERGLKQIELYSWQQSAIQHQRVFESLLKT</sequence>
<dbReference type="FunFam" id="3.40.50.2000:FF:000119">
    <property type="entry name" value="Glycosyl transferase group 1"/>
    <property type="match status" value="1"/>
</dbReference>
<evidence type="ECO:0000259" key="3">
    <source>
        <dbReference type="Pfam" id="PF13439"/>
    </source>
</evidence>
<gene>
    <name evidence="4" type="ORF">D1627_05300</name>
</gene>
<feature type="domain" description="Glycosyl transferase family 1" evidence="2">
    <location>
        <begin position="172"/>
        <end position="340"/>
    </location>
</feature>
<dbReference type="Gene3D" id="3.40.50.2000">
    <property type="entry name" value="Glycogen Phosphorylase B"/>
    <property type="match status" value="2"/>
</dbReference>
<dbReference type="EMBL" id="QWGE01000002">
    <property type="protein sequence ID" value="RIJ42071.1"/>
    <property type="molecule type" value="Genomic_DNA"/>
</dbReference>
<proteinExistence type="predicted"/>
<dbReference type="InterPro" id="IPR001296">
    <property type="entry name" value="Glyco_trans_1"/>
</dbReference>
<evidence type="ECO:0000313" key="5">
    <source>
        <dbReference type="Proteomes" id="UP000266005"/>
    </source>
</evidence>
<dbReference type="InterPro" id="IPR028098">
    <property type="entry name" value="Glyco_trans_4-like_N"/>
</dbReference>
<protein>
    <submittedName>
        <fullName evidence="4">Glycosyltransferase family 1 protein</fullName>
    </submittedName>
</protein>
<accession>A0A399SG09</accession>
<dbReference type="PANTHER" id="PTHR46401">
    <property type="entry name" value="GLYCOSYLTRANSFERASE WBBK-RELATED"/>
    <property type="match status" value="1"/>
</dbReference>
<feature type="domain" description="Glycosyltransferase subfamily 4-like N-terminal" evidence="3">
    <location>
        <begin position="5"/>
        <end position="157"/>
    </location>
</feature>
<dbReference type="Pfam" id="PF13439">
    <property type="entry name" value="Glyco_transf_4"/>
    <property type="match status" value="1"/>
</dbReference>
<dbReference type="Proteomes" id="UP000266005">
    <property type="component" value="Unassembled WGS sequence"/>
</dbReference>
<dbReference type="GO" id="GO:0009103">
    <property type="term" value="P:lipopolysaccharide biosynthetic process"/>
    <property type="evidence" value="ECO:0007669"/>
    <property type="project" value="TreeGrafter"/>
</dbReference>
<dbReference type="PANTHER" id="PTHR46401:SF2">
    <property type="entry name" value="GLYCOSYLTRANSFERASE WBBK-RELATED"/>
    <property type="match status" value="1"/>
</dbReference>
<evidence type="ECO:0000259" key="2">
    <source>
        <dbReference type="Pfam" id="PF00534"/>
    </source>
</evidence>
<evidence type="ECO:0000313" key="4">
    <source>
        <dbReference type="EMBL" id="RIJ42071.1"/>
    </source>
</evidence>
<dbReference type="Pfam" id="PF00534">
    <property type="entry name" value="Glycos_transf_1"/>
    <property type="match status" value="1"/>
</dbReference>
<keyword evidence="5" id="KW-1185">Reference proteome</keyword>
<dbReference type="AlphaFoldDB" id="A0A399SG09"/>